<dbReference type="AlphaFoldDB" id="A0A5N5WZB7"/>
<evidence type="ECO:0008006" key="3">
    <source>
        <dbReference type="Google" id="ProtNLM"/>
    </source>
</evidence>
<evidence type="ECO:0000313" key="2">
    <source>
        <dbReference type="Proteomes" id="UP000326565"/>
    </source>
</evidence>
<evidence type="ECO:0000313" key="1">
    <source>
        <dbReference type="EMBL" id="KAB8073699.1"/>
    </source>
</evidence>
<protein>
    <recommendedName>
        <fullName evidence="3">Arrestin-like N-terminal domain-containing protein</fullName>
    </recommendedName>
</protein>
<proteinExistence type="predicted"/>
<sequence>MPVSRSLTVGSGTHIFPFSLMFSPASECHKTSADEIKPNPSCTGFLHRENKAVHLLRKLPPSAGDTLSSWEIKYYLDVTVTKTGIFKGVERLTRSLLYYPVPNFNLPKSIWGRRCALPISPDSGGLCSPLTYQVDVELLNGQCLLLGYPVPLISRSRRSAIEIALYG</sequence>
<dbReference type="EMBL" id="ML732222">
    <property type="protein sequence ID" value="KAB8073699.1"/>
    <property type="molecule type" value="Genomic_DNA"/>
</dbReference>
<dbReference type="OrthoDB" id="3365616at2759"/>
<dbReference type="Proteomes" id="UP000326565">
    <property type="component" value="Unassembled WGS sequence"/>
</dbReference>
<name>A0A5N5WZB7_9EURO</name>
<gene>
    <name evidence="1" type="ORF">BDV29DRAFT_174994</name>
</gene>
<organism evidence="1 2">
    <name type="scientific">Aspergillus leporis</name>
    <dbReference type="NCBI Taxonomy" id="41062"/>
    <lineage>
        <taxon>Eukaryota</taxon>
        <taxon>Fungi</taxon>
        <taxon>Dikarya</taxon>
        <taxon>Ascomycota</taxon>
        <taxon>Pezizomycotina</taxon>
        <taxon>Eurotiomycetes</taxon>
        <taxon>Eurotiomycetidae</taxon>
        <taxon>Eurotiales</taxon>
        <taxon>Aspergillaceae</taxon>
        <taxon>Aspergillus</taxon>
        <taxon>Aspergillus subgen. Circumdati</taxon>
    </lineage>
</organism>
<accession>A0A5N5WZB7</accession>
<keyword evidence="2" id="KW-1185">Reference proteome</keyword>
<reference evidence="1 2" key="1">
    <citation type="submission" date="2019-04" db="EMBL/GenBank/DDBJ databases">
        <title>Friends and foes A comparative genomics study of 23 Aspergillus species from section Flavi.</title>
        <authorList>
            <consortium name="DOE Joint Genome Institute"/>
            <person name="Kjaerbolling I."/>
            <person name="Vesth T."/>
            <person name="Frisvad J.C."/>
            <person name="Nybo J.L."/>
            <person name="Theobald S."/>
            <person name="Kildgaard S."/>
            <person name="Isbrandt T."/>
            <person name="Kuo A."/>
            <person name="Sato A."/>
            <person name="Lyhne E.K."/>
            <person name="Kogle M.E."/>
            <person name="Wiebenga A."/>
            <person name="Kun R.S."/>
            <person name="Lubbers R.J."/>
            <person name="Makela M.R."/>
            <person name="Barry K."/>
            <person name="Chovatia M."/>
            <person name="Clum A."/>
            <person name="Daum C."/>
            <person name="Haridas S."/>
            <person name="He G."/>
            <person name="LaButti K."/>
            <person name="Lipzen A."/>
            <person name="Mondo S."/>
            <person name="Riley R."/>
            <person name="Salamov A."/>
            <person name="Simmons B.A."/>
            <person name="Magnuson J.K."/>
            <person name="Henrissat B."/>
            <person name="Mortensen U.H."/>
            <person name="Larsen T.O."/>
            <person name="Devries R.P."/>
            <person name="Grigoriev I.V."/>
            <person name="Machida M."/>
            <person name="Baker S.E."/>
            <person name="Andersen M.R."/>
        </authorList>
    </citation>
    <scope>NUCLEOTIDE SEQUENCE [LARGE SCALE GENOMIC DNA]</scope>
    <source>
        <strain evidence="1 2">CBS 151.66</strain>
    </source>
</reference>